<organism evidence="3 4">
    <name type="scientific">Tessaracoccus flavescens</name>
    <dbReference type="NCBI Taxonomy" id="399497"/>
    <lineage>
        <taxon>Bacteria</taxon>
        <taxon>Bacillati</taxon>
        <taxon>Actinomycetota</taxon>
        <taxon>Actinomycetes</taxon>
        <taxon>Propionibacteriales</taxon>
        <taxon>Propionibacteriaceae</taxon>
        <taxon>Tessaracoccus</taxon>
    </lineage>
</organism>
<gene>
    <name evidence="3" type="ORF">K8V15_00030</name>
</gene>
<dbReference type="InterPro" id="IPR059026">
    <property type="entry name" value="LpqB_N"/>
</dbReference>
<comment type="caution">
    <text evidence="3">The sequence shown here is derived from an EMBL/GenBank/DDBJ whole genome shotgun (WGS) entry which is preliminary data.</text>
</comment>
<feature type="non-terminal residue" evidence="3">
    <location>
        <position position="200"/>
    </location>
</feature>
<keyword evidence="1" id="KW-0732">Signal</keyword>
<dbReference type="PROSITE" id="PS51257">
    <property type="entry name" value="PROKAR_LIPOPROTEIN"/>
    <property type="match status" value="1"/>
</dbReference>
<reference evidence="3" key="2">
    <citation type="submission" date="2021-09" db="EMBL/GenBank/DDBJ databases">
        <authorList>
            <person name="Gilroy R."/>
        </authorList>
    </citation>
    <scope>NUCLEOTIDE SEQUENCE</scope>
    <source>
        <strain evidence="3">ChiGjej3B3-7470</strain>
    </source>
</reference>
<feature type="signal peptide" evidence="1">
    <location>
        <begin position="1"/>
        <end position="24"/>
    </location>
</feature>
<feature type="chain" id="PRO_5039387465" description="Lipoprotein LpqB N-terminal domain-containing protein" evidence="1">
    <location>
        <begin position="25"/>
        <end position="200"/>
    </location>
</feature>
<name>A0A921EKX8_9ACTN</name>
<evidence type="ECO:0000256" key="1">
    <source>
        <dbReference type="SAM" id="SignalP"/>
    </source>
</evidence>
<reference evidence="3" key="1">
    <citation type="journal article" date="2021" name="PeerJ">
        <title>Extensive microbial diversity within the chicken gut microbiome revealed by metagenomics and culture.</title>
        <authorList>
            <person name="Gilroy R."/>
            <person name="Ravi A."/>
            <person name="Getino M."/>
            <person name="Pursley I."/>
            <person name="Horton D.L."/>
            <person name="Alikhan N.F."/>
            <person name="Baker D."/>
            <person name="Gharbi K."/>
            <person name="Hall N."/>
            <person name="Watson M."/>
            <person name="Adriaenssens E.M."/>
            <person name="Foster-Nyarko E."/>
            <person name="Jarju S."/>
            <person name="Secka A."/>
            <person name="Antonio M."/>
            <person name="Oren A."/>
            <person name="Chaudhuri R.R."/>
            <person name="La Ragione R."/>
            <person name="Hildebrand F."/>
            <person name="Pallen M.J."/>
        </authorList>
    </citation>
    <scope>NUCLEOTIDE SEQUENCE</scope>
    <source>
        <strain evidence="3">ChiGjej3B3-7470</strain>
    </source>
</reference>
<dbReference type="AlphaFoldDB" id="A0A921EKX8"/>
<evidence type="ECO:0000313" key="4">
    <source>
        <dbReference type="Proteomes" id="UP000712713"/>
    </source>
</evidence>
<dbReference type="Pfam" id="PF25976">
    <property type="entry name" value="LpqB_N"/>
    <property type="match status" value="1"/>
</dbReference>
<dbReference type="EMBL" id="DYZF01000002">
    <property type="protein sequence ID" value="HJE50372.1"/>
    <property type="molecule type" value="Genomic_DNA"/>
</dbReference>
<dbReference type="Proteomes" id="UP000712713">
    <property type="component" value="Unassembled WGS sequence"/>
</dbReference>
<evidence type="ECO:0000259" key="2">
    <source>
        <dbReference type="Pfam" id="PF25976"/>
    </source>
</evidence>
<evidence type="ECO:0000313" key="3">
    <source>
        <dbReference type="EMBL" id="HJE50372.1"/>
    </source>
</evidence>
<proteinExistence type="predicted"/>
<feature type="domain" description="Lipoprotein LpqB N-terminal" evidence="2">
    <location>
        <begin position="45"/>
        <end position="156"/>
    </location>
</feature>
<sequence>MIRRILAALLAVLFITGCTEIDVAGPVEEVPVDVDAKAIDIAPEPPSEGVSPGRLVDGYLQALADPEGGYQVAREYLTPEASAEWEPTTAVIYRGSIDGDDTGARVAGHRIGELDEIGRYTATHEEFTHDFDVVLHDGEYRIANPPDGLLLSPYLFSRYYRRVALYFMSLGGSNVVPDPIHVPESLVTPRVVVEGLLAGP</sequence>
<protein>
    <recommendedName>
        <fullName evidence="2">Lipoprotein LpqB N-terminal domain-containing protein</fullName>
    </recommendedName>
</protein>
<accession>A0A921EKX8</accession>